<proteinExistence type="inferred from homology"/>
<name>A0A0L0SYT1_ALLM3</name>
<feature type="domain" description="Aminoacyl-transfer RNA synthetases class-II family profile" evidence="9">
    <location>
        <begin position="185"/>
        <end position="536"/>
    </location>
</feature>
<dbReference type="SUPFAM" id="SSF55681">
    <property type="entry name" value="Class II aaRS and biotin synthetases"/>
    <property type="match status" value="1"/>
</dbReference>
<evidence type="ECO:0000256" key="2">
    <source>
        <dbReference type="ARBA" id="ARBA00012816"/>
    </source>
</evidence>
<dbReference type="InterPro" id="IPR004365">
    <property type="entry name" value="NA-bd_OB_tRNA"/>
</dbReference>
<dbReference type="Pfam" id="PF01336">
    <property type="entry name" value="tRNA_anti-codon"/>
    <property type="match status" value="1"/>
</dbReference>
<dbReference type="eggNOG" id="KOG0554">
    <property type="taxonomic scope" value="Eukaryota"/>
</dbReference>
<evidence type="ECO:0000256" key="3">
    <source>
        <dbReference type="ARBA" id="ARBA00022598"/>
    </source>
</evidence>
<dbReference type="Gene3D" id="2.40.50.140">
    <property type="entry name" value="Nucleic acid-binding proteins"/>
    <property type="match status" value="1"/>
</dbReference>
<evidence type="ECO:0000256" key="8">
    <source>
        <dbReference type="SAM" id="MobiDB-lite"/>
    </source>
</evidence>
<evidence type="ECO:0000313" key="10">
    <source>
        <dbReference type="EMBL" id="KNE67661.1"/>
    </source>
</evidence>
<dbReference type="SUPFAM" id="SSF50249">
    <property type="entry name" value="Nucleic acid-binding proteins"/>
    <property type="match status" value="1"/>
</dbReference>
<dbReference type="GO" id="GO:0004816">
    <property type="term" value="F:asparagine-tRNA ligase activity"/>
    <property type="evidence" value="ECO:0007669"/>
    <property type="project" value="UniProtKB-EC"/>
</dbReference>
<dbReference type="GO" id="GO:0006421">
    <property type="term" value="P:asparaginyl-tRNA aminoacylation"/>
    <property type="evidence" value="ECO:0007669"/>
    <property type="project" value="InterPro"/>
</dbReference>
<organism evidence="10 11">
    <name type="scientific">Allomyces macrogynus (strain ATCC 38327)</name>
    <name type="common">Allomyces javanicus var. macrogynus</name>
    <dbReference type="NCBI Taxonomy" id="578462"/>
    <lineage>
        <taxon>Eukaryota</taxon>
        <taxon>Fungi</taxon>
        <taxon>Fungi incertae sedis</taxon>
        <taxon>Blastocladiomycota</taxon>
        <taxon>Blastocladiomycetes</taxon>
        <taxon>Blastocladiales</taxon>
        <taxon>Blastocladiaceae</taxon>
        <taxon>Allomyces</taxon>
    </lineage>
</organism>
<dbReference type="Proteomes" id="UP000054350">
    <property type="component" value="Unassembled WGS sequence"/>
</dbReference>
<evidence type="ECO:0000256" key="5">
    <source>
        <dbReference type="ARBA" id="ARBA00022840"/>
    </source>
</evidence>
<keyword evidence="5" id="KW-0067">ATP-binding</keyword>
<dbReference type="InterPro" id="IPR012340">
    <property type="entry name" value="NA-bd_OB-fold"/>
</dbReference>
<comment type="similarity">
    <text evidence="1">Belongs to the class-II aminoacyl-tRNA synthetase family.</text>
</comment>
<keyword evidence="6" id="KW-0648">Protein biosynthesis</keyword>
<dbReference type="InterPro" id="IPR002312">
    <property type="entry name" value="Asp/Asn-tRNA-synth_IIb"/>
</dbReference>
<dbReference type="InterPro" id="IPR045864">
    <property type="entry name" value="aa-tRNA-synth_II/BPL/LPL"/>
</dbReference>
<dbReference type="GO" id="GO:0005524">
    <property type="term" value="F:ATP binding"/>
    <property type="evidence" value="ECO:0007669"/>
    <property type="project" value="UniProtKB-KW"/>
</dbReference>
<evidence type="ECO:0000256" key="4">
    <source>
        <dbReference type="ARBA" id="ARBA00022741"/>
    </source>
</evidence>
<reference evidence="10 11" key="1">
    <citation type="submission" date="2009-11" db="EMBL/GenBank/DDBJ databases">
        <title>Annotation of Allomyces macrogynus ATCC 38327.</title>
        <authorList>
            <consortium name="The Broad Institute Genome Sequencing Platform"/>
            <person name="Russ C."/>
            <person name="Cuomo C."/>
            <person name="Burger G."/>
            <person name="Gray M.W."/>
            <person name="Holland P.W.H."/>
            <person name="King N."/>
            <person name="Lang F.B.F."/>
            <person name="Roger A.J."/>
            <person name="Ruiz-Trillo I."/>
            <person name="Young S.K."/>
            <person name="Zeng Q."/>
            <person name="Gargeya S."/>
            <person name="Fitzgerald M."/>
            <person name="Haas B."/>
            <person name="Abouelleil A."/>
            <person name="Alvarado L."/>
            <person name="Arachchi H.M."/>
            <person name="Berlin A."/>
            <person name="Chapman S.B."/>
            <person name="Gearin G."/>
            <person name="Goldberg J."/>
            <person name="Griggs A."/>
            <person name="Gujja S."/>
            <person name="Hansen M."/>
            <person name="Heiman D."/>
            <person name="Howarth C."/>
            <person name="Larimer J."/>
            <person name="Lui A."/>
            <person name="MacDonald P.J.P."/>
            <person name="McCowen C."/>
            <person name="Montmayeur A."/>
            <person name="Murphy C."/>
            <person name="Neiman D."/>
            <person name="Pearson M."/>
            <person name="Priest M."/>
            <person name="Roberts A."/>
            <person name="Saif S."/>
            <person name="Shea T."/>
            <person name="Sisk P."/>
            <person name="Stolte C."/>
            <person name="Sykes S."/>
            <person name="Wortman J."/>
            <person name="Nusbaum C."/>
            <person name="Birren B."/>
        </authorList>
    </citation>
    <scope>NUCLEOTIDE SEQUENCE [LARGE SCALE GENOMIC DNA]</scope>
    <source>
        <strain evidence="10 11">ATCC 38327</strain>
    </source>
</reference>
<dbReference type="STRING" id="578462.A0A0L0SYT1"/>
<dbReference type="CDD" id="cd04318">
    <property type="entry name" value="EcAsnRS_like_N"/>
    <property type="match status" value="1"/>
</dbReference>
<dbReference type="VEuPathDB" id="FungiDB:AMAG_12397"/>
<accession>A0A0L0SYT1</accession>
<dbReference type="InterPro" id="IPR004522">
    <property type="entry name" value="Asn-tRNA-ligase"/>
</dbReference>
<dbReference type="PRINTS" id="PR01042">
    <property type="entry name" value="TRNASYNTHASP"/>
</dbReference>
<dbReference type="NCBIfam" id="NF003037">
    <property type="entry name" value="PRK03932.1"/>
    <property type="match status" value="1"/>
</dbReference>
<dbReference type="Gene3D" id="3.30.930.10">
    <property type="entry name" value="Bira Bifunctional Protein, Domain 2"/>
    <property type="match status" value="1"/>
</dbReference>
<dbReference type="InterPro" id="IPR004364">
    <property type="entry name" value="Aa-tRNA-synt_II"/>
</dbReference>
<dbReference type="OrthoDB" id="1931232at2759"/>
<dbReference type="EMBL" id="GG745354">
    <property type="protein sequence ID" value="KNE67661.1"/>
    <property type="molecule type" value="Genomic_DNA"/>
</dbReference>
<dbReference type="OMA" id="PEMAFYD"/>
<evidence type="ECO:0000259" key="9">
    <source>
        <dbReference type="PROSITE" id="PS50862"/>
    </source>
</evidence>
<keyword evidence="4" id="KW-0547">Nucleotide-binding</keyword>
<dbReference type="PANTHER" id="PTHR22594:SF34">
    <property type="entry name" value="ASPARAGINE--TRNA LIGASE, MITOCHONDRIAL-RELATED"/>
    <property type="match status" value="1"/>
</dbReference>
<dbReference type="AlphaFoldDB" id="A0A0L0SYT1"/>
<dbReference type="GO" id="GO:0003676">
    <property type="term" value="F:nucleic acid binding"/>
    <property type="evidence" value="ECO:0007669"/>
    <property type="project" value="InterPro"/>
</dbReference>
<dbReference type="PROSITE" id="PS50862">
    <property type="entry name" value="AA_TRNA_LIGASE_II"/>
    <property type="match status" value="1"/>
</dbReference>
<dbReference type="EC" id="6.1.1.22" evidence="2"/>
<dbReference type="Pfam" id="PF00152">
    <property type="entry name" value="tRNA-synt_2"/>
    <property type="match status" value="1"/>
</dbReference>
<sequence length="546" mass="60204">MMRTGLQLASRASRRGPVFARASRTTRSWTCTRSQSTAAATSPEHPPFAASTGSLQLPSTISQVLDRPLQSEVVVHGWIKTLRAQKEHTFVQVSDGTTAQNLQIVVDGPVKGLQTGTALTITGTLQPSPPGLKQSVELHAKPEQVRVVGACDASYPLQKKRHGVDFLREITHLRPRTNTFAAAARVRNDLFFSLHNYFAHHGFLHLHTPILTASDCEGAGETFEILAPTEAGYTNREGPCSDYFGTPRVNLTVSGQLHLEMFAHAHPRVYTFSPSFRAEKTLSTRHLAEFAMLEAEMTFIDDLDTLLDVTTAMVRDAVTTVNPADLELLAQLVPQLASSGSPTRGKVDAAMRAEHVRAAMHRVEQLAGGYAVMTYTEAVQYLATHPRAPKWQYPVRWGADLQAEHEKFLAHQVGRPVYVTHYPRGLKPFYMLVDRVPATVPADVPVDPELKGDFTTVANYDLLVPDLGELLGGSLREHDAGALETAMVRAGLNVAAYQWYLDLRRYGGAPHGGFGLGFDRLVKHVTGLESVRDVVPVPRYYRECRY</sequence>
<protein>
    <recommendedName>
        <fullName evidence="2">asparagine--tRNA ligase</fullName>
        <ecNumber evidence="2">6.1.1.22</ecNumber>
    </recommendedName>
</protein>
<dbReference type="PANTHER" id="PTHR22594">
    <property type="entry name" value="ASPARTYL/LYSYL-TRNA SYNTHETASE"/>
    <property type="match status" value="1"/>
</dbReference>
<dbReference type="InterPro" id="IPR006195">
    <property type="entry name" value="aa-tRNA-synth_II"/>
</dbReference>
<keyword evidence="11" id="KW-1185">Reference proteome</keyword>
<reference evidence="11" key="2">
    <citation type="submission" date="2009-11" db="EMBL/GenBank/DDBJ databases">
        <title>The Genome Sequence of Allomyces macrogynus strain ATCC 38327.</title>
        <authorList>
            <consortium name="The Broad Institute Genome Sequencing Platform"/>
            <person name="Russ C."/>
            <person name="Cuomo C."/>
            <person name="Shea T."/>
            <person name="Young S.K."/>
            <person name="Zeng Q."/>
            <person name="Koehrsen M."/>
            <person name="Haas B."/>
            <person name="Borodovsky M."/>
            <person name="Guigo R."/>
            <person name="Alvarado L."/>
            <person name="Berlin A."/>
            <person name="Borenstein D."/>
            <person name="Chen Z."/>
            <person name="Engels R."/>
            <person name="Freedman E."/>
            <person name="Gellesch M."/>
            <person name="Goldberg J."/>
            <person name="Griggs A."/>
            <person name="Gujja S."/>
            <person name="Heiman D."/>
            <person name="Hepburn T."/>
            <person name="Howarth C."/>
            <person name="Jen D."/>
            <person name="Larson L."/>
            <person name="Lewis B."/>
            <person name="Mehta T."/>
            <person name="Park D."/>
            <person name="Pearson M."/>
            <person name="Roberts A."/>
            <person name="Saif S."/>
            <person name="Shenoy N."/>
            <person name="Sisk P."/>
            <person name="Stolte C."/>
            <person name="Sykes S."/>
            <person name="Walk T."/>
            <person name="White J."/>
            <person name="Yandava C."/>
            <person name="Burger G."/>
            <person name="Gray M.W."/>
            <person name="Holland P.W.H."/>
            <person name="King N."/>
            <person name="Lang F.B.F."/>
            <person name="Roger A.J."/>
            <person name="Ruiz-Trillo I."/>
            <person name="Lander E."/>
            <person name="Nusbaum C."/>
        </authorList>
    </citation>
    <scope>NUCLEOTIDE SEQUENCE [LARGE SCALE GENOMIC DNA]</scope>
    <source>
        <strain evidence="11">ATCC 38327</strain>
    </source>
</reference>
<dbReference type="NCBIfam" id="TIGR00457">
    <property type="entry name" value="asnS"/>
    <property type="match status" value="1"/>
</dbReference>
<evidence type="ECO:0000256" key="7">
    <source>
        <dbReference type="ARBA" id="ARBA00023146"/>
    </source>
</evidence>
<feature type="region of interest" description="Disordered" evidence="8">
    <location>
        <begin position="29"/>
        <end position="53"/>
    </location>
</feature>
<dbReference type="GO" id="GO:0005739">
    <property type="term" value="C:mitochondrion"/>
    <property type="evidence" value="ECO:0007669"/>
    <property type="project" value="TreeGrafter"/>
</dbReference>
<keyword evidence="3 10" id="KW-0436">Ligase</keyword>
<evidence type="ECO:0000256" key="6">
    <source>
        <dbReference type="ARBA" id="ARBA00022917"/>
    </source>
</evidence>
<keyword evidence="7" id="KW-0030">Aminoacyl-tRNA synthetase</keyword>
<evidence type="ECO:0000256" key="1">
    <source>
        <dbReference type="ARBA" id="ARBA00008226"/>
    </source>
</evidence>
<evidence type="ECO:0000313" key="11">
    <source>
        <dbReference type="Proteomes" id="UP000054350"/>
    </source>
</evidence>
<gene>
    <name evidence="10" type="ORF">AMAG_12397</name>
</gene>